<gene>
    <name evidence="1" type="ORF">NM688_g5879</name>
</gene>
<protein>
    <submittedName>
        <fullName evidence="1">Uncharacterized protein</fullName>
    </submittedName>
</protein>
<sequence length="458" mass="51904">MSVIHSPSQDIADLSPLTPLSPSTDDEFDYDATPTISPYHSRRGPRRSQRRRHRRPQTPPTPTKTHGDLDYTDSLFSQFTRSIALIPTPFEAYSPDSCKTLLDALCVELPASPIYLFHNKKSFLSGTKTPTQTEIDLNIAERLESVVYAEEMLTPLLEQTSYSLSRRRFDWEQKWQETHAFINAIHPFHTVVGMPPVIHSEKDQEDWFLGMLLRPALLARLEYKGLDIPRWNGQHTTPNACGPYVSSSAGTQGVIPDALIMDGVDVLGVAEVKTDRVLLLTTENIGLFHSLQRHHVVVEKDKNSGEPVNHPLPGRAIRFVWPTRLNLIEDKQSKILIQVWSQMVTKDCDYAILSSYTHTIFFYKLEKTLYMSRVFTADSMTRLAMFCWVSLMFGDLDADDLDLPECDTSWWRNLPDYAKHKAAGGIIQETLPRIPPKPKPVPAHGRSLRSTSGRPTNA</sequence>
<evidence type="ECO:0000313" key="2">
    <source>
        <dbReference type="Proteomes" id="UP001148662"/>
    </source>
</evidence>
<dbReference type="Proteomes" id="UP001148662">
    <property type="component" value="Unassembled WGS sequence"/>
</dbReference>
<comment type="caution">
    <text evidence="1">The sequence shown here is derived from an EMBL/GenBank/DDBJ whole genome shotgun (WGS) entry which is preliminary data.</text>
</comment>
<reference evidence="1" key="1">
    <citation type="submission" date="2022-07" db="EMBL/GenBank/DDBJ databases">
        <title>Genome Sequence of Phlebia brevispora.</title>
        <authorList>
            <person name="Buettner E."/>
        </authorList>
    </citation>
    <scope>NUCLEOTIDE SEQUENCE</scope>
    <source>
        <strain evidence="1">MPL23</strain>
    </source>
</reference>
<dbReference type="EMBL" id="JANHOG010001133">
    <property type="protein sequence ID" value="KAJ3543255.1"/>
    <property type="molecule type" value="Genomic_DNA"/>
</dbReference>
<accession>A0ACC1SNF5</accession>
<keyword evidence="2" id="KW-1185">Reference proteome</keyword>
<name>A0ACC1SNF5_9APHY</name>
<organism evidence="1 2">
    <name type="scientific">Phlebia brevispora</name>
    <dbReference type="NCBI Taxonomy" id="194682"/>
    <lineage>
        <taxon>Eukaryota</taxon>
        <taxon>Fungi</taxon>
        <taxon>Dikarya</taxon>
        <taxon>Basidiomycota</taxon>
        <taxon>Agaricomycotina</taxon>
        <taxon>Agaricomycetes</taxon>
        <taxon>Polyporales</taxon>
        <taxon>Meruliaceae</taxon>
        <taxon>Phlebia</taxon>
    </lineage>
</organism>
<proteinExistence type="predicted"/>
<evidence type="ECO:0000313" key="1">
    <source>
        <dbReference type="EMBL" id="KAJ3543255.1"/>
    </source>
</evidence>